<dbReference type="PANTHER" id="PTHR30033">
    <property type="entry name" value="FLAGELLAR HOOK-ASSOCIATED PROTEIN 1"/>
    <property type="match status" value="1"/>
</dbReference>
<dbReference type="OrthoDB" id="9802553at2"/>
<dbReference type="Pfam" id="PF22638">
    <property type="entry name" value="FlgK_D1"/>
    <property type="match status" value="1"/>
</dbReference>
<organism evidence="11 12">
    <name type="scientific">Jeotgalibaca ciconiae</name>
    <dbReference type="NCBI Taxonomy" id="2496265"/>
    <lineage>
        <taxon>Bacteria</taxon>
        <taxon>Bacillati</taxon>
        <taxon>Bacillota</taxon>
        <taxon>Bacilli</taxon>
        <taxon>Lactobacillales</taxon>
        <taxon>Carnobacteriaceae</taxon>
        <taxon>Jeotgalibaca</taxon>
    </lineage>
</organism>
<dbReference type="AlphaFoldDB" id="A0A3Q9BKA6"/>
<feature type="domain" description="Flagellar basal body rod protein N-terminal" evidence="8">
    <location>
        <begin position="8"/>
        <end position="38"/>
    </location>
</feature>
<dbReference type="GO" id="GO:0005198">
    <property type="term" value="F:structural molecule activity"/>
    <property type="evidence" value="ECO:0007669"/>
    <property type="project" value="UniProtKB-UniRule"/>
</dbReference>
<evidence type="ECO:0000256" key="3">
    <source>
        <dbReference type="ARBA" id="ARBA00009677"/>
    </source>
</evidence>
<dbReference type="InterPro" id="IPR010930">
    <property type="entry name" value="Flg_bb/hook_C_dom"/>
</dbReference>
<evidence type="ECO:0000256" key="5">
    <source>
        <dbReference type="ARBA" id="ARBA00022525"/>
    </source>
</evidence>
<evidence type="ECO:0000256" key="6">
    <source>
        <dbReference type="ARBA" id="ARBA00023143"/>
    </source>
</evidence>
<dbReference type="RefSeq" id="WP_126109503.1">
    <property type="nucleotide sequence ID" value="NZ_CP034465.1"/>
</dbReference>
<evidence type="ECO:0000256" key="4">
    <source>
        <dbReference type="ARBA" id="ARBA00016244"/>
    </source>
</evidence>
<protein>
    <recommendedName>
        <fullName evidence="4 7">Flagellar hook-associated protein 1</fullName>
        <shortName evidence="7">HAP1</shortName>
    </recommendedName>
</protein>
<feature type="domain" description="Flagellar basal-body/hook protein C-terminal" evidence="9">
    <location>
        <begin position="458"/>
        <end position="496"/>
    </location>
</feature>
<evidence type="ECO:0000259" key="10">
    <source>
        <dbReference type="Pfam" id="PF22638"/>
    </source>
</evidence>
<evidence type="ECO:0000256" key="7">
    <source>
        <dbReference type="RuleBase" id="RU362065"/>
    </source>
</evidence>
<dbReference type="Pfam" id="PF00460">
    <property type="entry name" value="Flg_bb_rod"/>
    <property type="match status" value="1"/>
</dbReference>
<sequence>MSGLFGTLNIGTKGMAASQTALQTTSHNLANMNTIGYTRQRVNFEAANPYTLSGVGQIGTGVKLSGVVRVIDDYVTKQIQQENSSLNRYGQKADTLGKLEMIFNEPSETGLSSSFSRFYSSWNYLGSNPELPTAKTMVSQEAQSLADTLTHMSNQIENVQTDTSYAIEKDVLDFNNKVEQLHTLNQQIFNVTVKGDTPNDLLDQRDRLTTELAGIADVELSYDSFQRVQVKLDGHEMLGENSVQKLAMVSDHDVDGNMVITDGSGKTVQQTGNFAIGQVVIASEDGTYSSVSVENGSIKGSQEALEIVNDKMKELNQMVYSFATAVNQIHSNDGEGIPFFEVSQTDSAKSLKVNAEIMADSSKINAGKSIENSASGDGSRATAISALATAKINYFSDAFSAEYNEDTMSFTAQAGGSTTAGAYNDMVTSMGIMKEQADNMTASQAEVLTFLENRRGSISGVSMNEEVVDMMKFSSAFQANARIISVVDEMLDTLINRTGV</sequence>
<dbReference type="GO" id="GO:0005576">
    <property type="term" value="C:extracellular region"/>
    <property type="evidence" value="ECO:0007669"/>
    <property type="project" value="UniProtKB-SubCell"/>
</dbReference>
<accession>A0A3Q9BKA6</accession>
<keyword evidence="11" id="KW-0282">Flagellum</keyword>
<evidence type="ECO:0000256" key="2">
    <source>
        <dbReference type="ARBA" id="ARBA00004613"/>
    </source>
</evidence>
<name>A0A3Q9BKA6_9LACT</name>
<evidence type="ECO:0000313" key="11">
    <source>
        <dbReference type="EMBL" id="AZP04263.1"/>
    </source>
</evidence>
<dbReference type="InterPro" id="IPR053927">
    <property type="entry name" value="FlgK_helical"/>
</dbReference>
<dbReference type="GO" id="GO:0009424">
    <property type="term" value="C:bacterial-type flagellum hook"/>
    <property type="evidence" value="ECO:0007669"/>
    <property type="project" value="UniProtKB-UniRule"/>
</dbReference>
<comment type="subcellular location">
    <subcellularLocation>
        <location evidence="1 7">Bacterial flagellum</location>
    </subcellularLocation>
    <subcellularLocation>
        <location evidence="2 7">Secreted</location>
    </subcellularLocation>
</comment>
<dbReference type="NCBIfam" id="TIGR02492">
    <property type="entry name" value="flgK_ends"/>
    <property type="match status" value="1"/>
</dbReference>
<keyword evidence="6 7" id="KW-0975">Bacterial flagellum</keyword>
<dbReference type="InterPro" id="IPR002371">
    <property type="entry name" value="FlgK"/>
</dbReference>
<dbReference type="InterPro" id="IPR001444">
    <property type="entry name" value="Flag_bb_rod_N"/>
</dbReference>
<evidence type="ECO:0000313" key="12">
    <source>
        <dbReference type="Proteomes" id="UP000273326"/>
    </source>
</evidence>
<dbReference type="Proteomes" id="UP000273326">
    <property type="component" value="Chromosome"/>
</dbReference>
<feature type="domain" description="Flagellar hook-associated protein FlgK helical" evidence="10">
    <location>
        <begin position="97"/>
        <end position="332"/>
    </location>
</feature>
<keyword evidence="11" id="KW-0969">Cilium</keyword>
<dbReference type="SUPFAM" id="SSF64518">
    <property type="entry name" value="Phase 1 flagellin"/>
    <property type="match status" value="1"/>
</dbReference>
<dbReference type="KEGG" id="jeh:EJN90_06185"/>
<evidence type="ECO:0000256" key="1">
    <source>
        <dbReference type="ARBA" id="ARBA00004365"/>
    </source>
</evidence>
<gene>
    <name evidence="7 11" type="primary">flgK</name>
    <name evidence="11" type="ORF">EJN90_06185</name>
</gene>
<dbReference type="PRINTS" id="PR01005">
    <property type="entry name" value="FLGHOOKAP1"/>
</dbReference>
<keyword evidence="5 7" id="KW-0964">Secreted</keyword>
<dbReference type="Pfam" id="PF06429">
    <property type="entry name" value="Flg_bbr_C"/>
    <property type="match status" value="1"/>
</dbReference>
<keyword evidence="11" id="KW-0966">Cell projection</keyword>
<keyword evidence="12" id="KW-1185">Reference proteome</keyword>
<dbReference type="GO" id="GO:0044780">
    <property type="term" value="P:bacterial-type flagellum assembly"/>
    <property type="evidence" value="ECO:0007669"/>
    <property type="project" value="InterPro"/>
</dbReference>
<dbReference type="PANTHER" id="PTHR30033:SF1">
    <property type="entry name" value="FLAGELLAR HOOK-ASSOCIATED PROTEIN 1"/>
    <property type="match status" value="1"/>
</dbReference>
<evidence type="ECO:0000259" key="9">
    <source>
        <dbReference type="Pfam" id="PF06429"/>
    </source>
</evidence>
<evidence type="ECO:0000259" key="8">
    <source>
        <dbReference type="Pfam" id="PF00460"/>
    </source>
</evidence>
<dbReference type="EMBL" id="CP034465">
    <property type="protein sequence ID" value="AZP04263.1"/>
    <property type="molecule type" value="Genomic_DNA"/>
</dbReference>
<reference evidence="12" key="1">
    <citation type="submission" date="2018-12" db="EMBL/GenBank/DDBJ databases">
        <title>Complete genome sequencing of Jeotgalibaca sp. H21T32.</title>
        <authorList>
            <person name="Bae J.-W."/>
            <person name="Lee S.-Y."/>
        </authorList>
    </citation>
    <scope>NUCLEOTIDE SEQUENCE [LARGE SCALE GENOMIC DNA]</scope>
    <source>
        <strain evidence="12">H21T32</strain>
    </source>
</reference>
<comment type="similarity">
    <text evidence="3 7">Belongs to the flagella basal body rod proteins family.</text>
</comment>
<proteinExistence type="inferred from homology"/>